<dbReference type="InterPro" id="IPR003594">
    <property type="entry name" value="HATPase_dom"/>
</dbReference>
<accession>A0A7W3ZAQ2</accession>
<evidence type="ECO:0000313" key="17">
    <source>
        <dbReference type="EMBL" id="MBB1154440.1"/>
    </source>
</evidence>
<sequence length="514" mass="54889">MAVLVASGALLVYLDESGNQERAATDTVTALAVELAGRPDVQAGFTLANPAGALQPLAERVRAETHVDFITIMNTDGVRYSHPNPQQIGQHYLGNTEQARAGRVFSETYTGTLGRSVRTVAPVFDAERTEIGMISVGITVQAIGARLQQRLSLLVGTALLVLGVGMTGTCLVTARLGRHTRGVSPGDLSRMFDYYESTLHAFREGLLLIDREGRITLCNNAARELLGIGEESPATVSGLKVPEEFSAAMTDGRTRTDEVHVTGQRILVINTSPVCSRGDAMGTVVTLRDRTELLELTDELNSARRIADALRAYAHEAANRLHTVVSLVELGRPEQAVEFATTDITTAQELADRILEAMAEPVLAALLLGKSAEAHERGVALAISEDTEWDGHCTVEPGDLVTVLGNLIDNAVDAASANAGSSTRKPTVTVTVRASGEELMIRVADTGAGVDPESLPQLSYRGWSTKTVSRAGGRGLGLALIGQVVLRYRGHIEVARDDGAVFTVRLPLRRCLDD</sequence>
<keyword evidence="7" id="KW-0812">Transmembrane</keyword>
<keyword evidence="13" id="KW-0472">Membrane</keyword>
<dbReference type="Proteomes" id="UP000526734">
    <property type="component" value="Unassembled WGS sequence"/>
</dbReference>
<keyword evidence="5" id="KW-0597">Phosphoprotein</keyword>
<dbReference type="InterPro" id="IPR036890">
    <property type="entry name" value="HATPase_C_sf"/>
</dbReference>
<dbReference type="InterPro" id="IPR004358">
    <property type="entry name" value="Sig_transdc_His_kin-like_C"/>
</dbReference>
<dbReference type="InterPro" id="IPR005467">
    <property type="entry name" value="His_kinase_dom"/>
</dbReference>
<dbReference type="Pfam" id="PF17203">
    <property type="entry name" value="sCache_3_2"/>
    <property type="match status" value="1"/>
</dbReference>
<dbReference type="SMART" id="SM00387">
    <property type="entry name" value="HATPase_c"/>
    <property type="match status" value="1"/>
</dbReference>
<keyword evidence="6" id="KW-0808">Transferase</keyword>
<dbReference type="SUPFAM" id="SSF55785">
    <property type="entry name" value="PYP-like sensor domain (PAS domain)"/>
    <property type="match status" value="1"/>
</dbReference>
<proteinExistence type="predicted"/>
<dbReference type="SUPFAM" id="SSF55890">
    <property type="entry name" value="Sporulation response regulatory protein Spo0B"/>
    <property type="match status" value="1"/>
</dbReference>
<dbReference type="AlphaFoldDB" id="A0A7W3ZAQ2"/>
<keyword evidence="18" id="KW-1185">Reference proteome</keyword>
<dbReference type="GO" id="GO:0007234">
    <property type="term" value="P:osmosensory signaling via phosphorelay pathway"/>
    <property type="evidence" value="ECO:0007669"/>
    <property type="project" value="TreeGrafter"/>
</dbReference>
<evidence type="ECO:0000256" key="7">
    <source>
        <dbReference type="ARBA" id="ARBA00022692"/>
    </source>
</evidence>
<keyword evidence="4" id="KW-1003">Cell membrane</keyword>
<dbReference type="GO" id="GO:0005524">
    <property type="term" value="F:ATP binding"/>
    <property type="evidence" value="ECO:0007669"/>
    <property type="project" value="UniProtKB-KW"/>
</dbReference>
<evidence type="ECO:0000256" key="11">
    <source>
        <dbReference type="ARBA" id="ARBA00022989"/>
    </source>
</evidence>
<dbReference type="PRINTS" id="PR00344">
    <property type="entry name" value="BCTRLSENSOR"/>
</dbReference>
<organism evidence="17 18">
    <name type="scientific">Amycolatopsis dendrobii</name>
    <dbReference type="NCBI Taxonomy" id="2760662"/>
    <lineage>
        <taxon>Bacteria</taxon>
        <taxon>Bacillati</taxon>
        <taxon>Actinomycetota</taxon>
        <taxon>Actinomycetes</taxon>
        <taxon>Pseudonocardiales</taxon>
        <taxon>Pseudonocardiaceae</taxon>
        <taxon>Amycolatopsis</taxon>
    </lineage>
</organism>
<evidence type="ECO:0000256" key="9">
    <source>
        <dbReference type="ARBA" id="ARBA00022777"/>
    </source>
</evidence>
<evidence type="ECO:0000313" key="18">
    <source>
        <dbReference type="Proteomes" id="UP000526734"/>
    </source>
</evidence>
<feature type="domain" description="PAS" evidence="16">
    <location>
        <begin position="191"/>
        <end position="232"/>
    </location>
</feature>
<dbReference type="RefSeq" id="WP_182891482.1">
    <property type="nucleotide sequence ID" value="NZ_JACGZW010000004.1"/>
</dbReference>
<dbReference type="Pfam" id="PF02518">
    <property type="entry name" value="HATPase_c"/>
    <property type="match status" value="1"/>
</dbReference>
<evidence type="ECO:0000256" key="1">
    <source>
        <dbReference type="ARBA" id="ARBA00000085"/>
    </source>
</evidence>
<dbReference type="Gene3D" id="3.30.450.20">
    <property type="entry name" value="PAS domain"/>
    <property type="match status" value="2"/>
</dbReference>
<evidence type="ECO:0000256" key="4">
    <source>
        <dbReference type="ARBA" id="ARBA00022475"/>
    </source>
</evidence>
<dbReference type="GO" id="GO:0000155">
    <property type="term" value="F:phosphorelay sensor kinase activity"/>
    <property type="evidence" value="ECO:0007669"/>
    <property type="project" value="InterPro"/>
</dbReference>
<feature type="domain" description="Histidine kinase" evidence="15">
    <location>
        <begin position="312"/>
        <end position="510"/>
    </location>
</feature>
<keyword evidence="10" id="KW-0067">ATP-binding</keyword>
<dbReference type="InterPro" id="IPR013767">
    <property type="entry name" value="PAS_fold"/>
</dbReference>
<dbReference type="PROSITE" id="PS50112">
    <property type="entry name" value="PAS"/>
    <property type="match status" value="1"/>
</dbReference>
<dbReference type="InterPro" id="IPR029151">
    <property type="entry name" value="Sensor-like_sf"/>
</dbReference>
<comment type="subcellular location">
    <subcellularLocation>
        <location evidence="2">Cell membrane</location>
        <topology evidence="2">Multi-pass membrane protein</topology>
    </subcellularLocation>
</comment>
<reference evidence="17 18" key="1">
    <citation type="submission" date="2020-08" db="EMBL/GenBank/DDBJ databases">
        <title>Amycolatopsis sp. nov. DR6-1 isolated from Dendrobium heterocarpum.</title>
        <authorList>
            <person name="Tedsree N."/>
            <person name="Kuncharoen N."/>
            <person name="Likhitwitayawuid K."/>
            <person name="Tanasupawat S."/>
        </authorList>
    </citation>
    <scope>NUCLEOTIDE SEQUENCE [LARGE SCALE GENOMIC DNA]</scope>
    <source>
        <strain evidence="17 18">DR6-1</strain>
    </source>
</reference>
<comment type="caution">
    <text evidence="17">The sequence shown here is derived from an EMBL/GenBank/DDBJ whole genome shotgun (WGS) entry which is preliminary data.</text>
</comment>
<evidence type="ECO:0000256" key="12">
    <source>
        <dbReference type="ARBA" id="ARBA00023012"/>
    </source>
</evidence>
<evidence type="ECO:0000256" key="6">
    <source>
        <dbReference type="ARBA" id="ARBA00022679"/>
    </source>
</evidence>
<evidence type="ECO:0000256" key="5">
    <source>
        <dbReference type="ARBA" id="ARBA00022553"/>
    </source>
</evidence>
<evidence type="ECO:0000256" key="10">
    <source>
        <dbReference type="ARBA" id="ARBA00022840"/>
    </source>
</evidence>
<dbReference type="InterPro" id="IPR033463">
    <property type="entry name" value="sCache_3"/>
</dbReference>
<evidence type="ECO:0000259" key="16">
    <source>
        <dbReference type="PROSITE" id="PS50112"/>
    </source>
</evidence>
<evidence type="ECO:0000256" key="13">
    <source>
        <dbReference type="ARBA" id="ARBA00023136"/>
    </source>
</evidence>
<dbReference type="CDD" id="cd00130">
    <property type="entry name" value="PAS"/>
    <property type="match status" value="1"/>
</dbReference>
<dbReference type="Gene3D" id="3.30.565.10">
    <property type="entry name" value="Histidine kinase-like ATPase, C-terminal domain"/>
    <property type="match status" value="1"/>
</dbReference>
<name>A0A7W3ZAQ2_9PSEU</name>
<dbReference type="GO" id="GO:0006355">
    <property type="term" value="P:regulation of DNA-templated transcription"/>
    <property type="evidence" value="ECO:0007669"/>
    <property type="project" value="InterPro"/>
</dbReference>
<dbReference type="SUPFAM" id="SSF103190">
    <property type="entry name" value="Sensory domain-like"/>
    <property type="match status" value="1"/>
</dbReference>
<comment type="catalytic activity">
    <reaction evidence="1">
        <text>ATP + protein L-histidine = ADP + protein N-phospho-L-histidine.</text>
        <dbReference type="EC" id="2.7.13.3"/>
    </reaction>
</comment>
<dbReference type="InterPro" id="IPR050351">
    <property type="entry name" value="BphY/WalK/GraS-like"/>
</dbReference>
<dbReference type="GO" id="GO:0030295">
    <property type="term" value="F:protein kinase activator activity"/>
    <property type="evidence" value="ECO:0007669"/>
    <property type="project" value="TreeGrafter"/>
</dbReference>
<dbReference type="Pfam" id="PF00989">
    <property type="entry name" value="PAS"/>
    <property type="match status" value="1"/>
</dbReference>
<dbReference type="GO" id="GO:0005886">
    <property type="term" value="C:plasma membrane"/>
    <property type="evidence" value="ECO:0007669"/>
    <property type="project" value="UniProtKB-SubCell"/>
</dbReference>
<gene>
    <name evidence="17" type="ORF">H4281_14960</name>
</gene>
<evidence type="ECO:0000256" key="3">
    <source>
        <dbReference type="ARBA" id="ARBA00012438"/>
    </source>
</evidence>
<dbReference type="PROSITE" id="PS50109">
    <property type="entry name" value="HIS_KIN"/>
    <property type="match status" value="1"/>
</dbReference>
<evidence type="ECO:0000256" key="8">
    <source>
        <dbReference type="ARBA" id="ARBA00022741"/>
    </source>
</evidence>
<evidence type="ECO:0000256" key="14">
    <source>
        <dbReference type="ARBA" id="ARBA00039401"/>
    </source>
</evidence>
<dbReference type="PANTHER" id="PTHR42878">
    <property type="entry name" value="TWO-COMPONENT HISTIDINE KINASE"/>
    <property type="match status" value="1"/>
</dbReference>
<keyword evidence="12" id="KW-0902">Two-component regulatory system</keyword>
<dbReference type="InterPro" id="IPR000014">
    <property type="entry name" value="PAS"/>
</dbReference>
<keyword evidence="8" id="KW-0547">Nucleotide-binding</keyword>
<keyword evidence="9 17" id="KW-0418">Kinase</keyword>
<protein>
    <recommendedName>
        <fullName evidence="14">Sensor-like histidine kinase SenX3</fullName>
        <ecNumber evidence="3">2.7.13.3</ecNumber>
    </recommendedName>
</protein>
<dbReference type="PANTHER" id="PTHR42878:SF7">
    <property type="entry name" value="SENSOR HISTIDINE KINASE GLRK"/>
    <property type="match status" value="1"/>
</dbReference>
<dbReference type="EMBL" id="JACGZW010000004">
    <property type="protein sequence ID" value="MBB1154440.1"/>
    <property type="molecule type" value="Genomic_DNA"/>
</dbReference>
<dbReference type="SUPFAM" id="SSF55874">
    <property type="entry name" value="ATPase domain of HSP90 chaperone/DNA topoisomerase II/histidine kinase"/>
    <property type="match status" value="1"/>
</dbReference>
<dbReference type="InterPro" id="IPR016120">
    <property type="entry name" value="Sig_transdc_His_kin_SpoOB"/>
</dbReference>
<evidence type="ECO:0000256" key="2">
    <source>
        <dbReference type="ARBA" id="ARBA00004651"/>
    </source>
</evidence>
<dbReference type="EC" id="2.7.13.3" evidence="3"/>
<evidence type="ECO:0000259" key="15">
    <source>
        <dbReference type="PROSITE" id="PS50109"/>
    </source>
</evidence>
<dbReference type="GO" id="GO:0000156">
    <property type="term" value="F:phosphorelay response regulator activity"/>
    <property type="evidence" value="ECO:0007669"/>
    <property type="project" value="TreeGrafter"/>
</dbReference>
<dbReference type="InterPro" id="IPR035965">
    <property type="entry name" value="PAS-like_dom_sf"/>
</dbReference>
<keyword evidence="11" id="KW-1133">Transmembrane helix</keyword>